<protein>
    <recommendedName>
        <fullName evidence="1">Band 7 domain-containing protein</fullName>
    </recommendedName>
</protein>
<dbReference type="SUPFAM" id="SSF117892">
    <property type="entry name" value="Band 7/SPFH domain"/>
    <property type="match status" value="1"/>
</dbReference>
<organism evidence="2 3">
    <name type="scientific">Nannochloropsis salina CCMP1776</name>
    <dbReference type="NCBI Taxonomy" id="1027361"/>
    <lineage>
        <taxon>Eukaryota</taxon>
        <taxon>Sar</taxon>
        <taxon>Stramenopiles</taxon>
        <taxon>Ochrophyta</taxon>
        <taxon>Eustigmatophyceae</taxon>
        <taxon>Eustigmatales</taxon>
        <taxon>Monodopsidaceae</taxon>
        <taxon>Microchloropsis</taxon>
        <taxon>Microchloropsis salina</taxon>
    </lineage>
</organism>
<evidence type="ECO:0000259" key="1">
    <source>
        <dbReference type="SMART" id="SM00244"/>
    </source>
</evidence>
<dbReference type="InterPro" id="IPR036013">
    <property type="entry name" value="Band_7/SPFH_dom_sf"/>
</dbReference>
<feature type="domain" description="Band 7" evidence="1">
    <location>
        <begin position="6"/>
        <end position="165"/>
    </location>
</feature>
<name>A0A4D9D845_9STRA</name>
<dbReference type="InterPro" id="IPR050710">
    <property type="entry name" value="Band7/mec-2_domain"/>
</dbReference>
<dbReference type="PANTHER" id="PTHR43327:SF31">
    <property type="entry name" value="HYPERSENSITIVE-INDUCED RESPONSE PROTEIN 2"/>
    <property type="match status" value="1"/>
</dbReference>
<dbReference type="Gene3D" id="3.30.479.30">
    <property type="entry name" value="Band 7 domain"/>
    <property type="match status" value="1"/>
</dbReference>
<dbReference type="OrthoDB" id="434619at2759"/>
<dbReference type="EMBL" id="SDOX01000009">
    <property type="protein sequence ID" value="TFJ86173.1"/>
    <property type="molecule type" value="Genomic_DNA"/>
</dbReference>
<evidence type="ECO:0000313" key="3">
    <source>
        <dbReference type="Proteomes" id="UP000355283"/>
    </source>
</evidence>
<dbReference type="CDD" id="cd03407">
    <property type="entry name" value="SPFH_like_u4"/>
    <property type="match status" value="1"/>
</dbReference>
<dbReference type="Proteomes" id="UP000355283">
    <property type="component" value="Unassembled WGS sequence"/>
</dbReference>
<keyword evidence="3" id="KW-1185">Reference proteome</keyword>
<proteinExistence type="predicted"/>
<accession>A0A4D9D845</accession>
<gene>
    <name evidence="2" type="ORF">NSK_002381</name>
</gene>
<sequence>MGASCLCCACVSTGEVGVVERNCKYNRLGLPGITLMCWPFEAMQSRVSLRIMQLDIRAETKTKDNVFVMVYISIQYQVIREKVFDAVYRLTNPQEQIRAYVYDVVRATLPRMFLDEAFEAKDDIAHAVKASLQTCMGTYGYSILNALVTDLEPDLRVKAAMNEINASKRLKEAARERAEGEKIVQVKIAEANAESKYLSGVGVAKQRKAIVDGLRESILGFSGNVPGTTAKDVMDLMLLTQYFDMLNLVGNNPSTNTVFVPHKPALAQNGEEEVGDQVRNGMLQAQSRFAHARTGR</sequence>
<dbReference type="InterPro" id="IPR001107">
    <property type="entry name" value="Band_7"/>
</dbReference>
<dbReference type="SMART" id="SM00244">
    <property type="entry name" value="PHB"/>
    <property type="match status" value="1"/>
</dbReference>
<comment type="caution">
    <text evidence="2">The sequence shown here is derived from an EMBL/GenBank/DDBJ whole genome shotgun (WGS) entry which is preliminary data.</text>
</comment>
<evidence type="ECO:0000313" key="2">
    <source>
        <dbReference type="EMBL" id="TFJ86173.1"/>
    </source>
</evidence>
<dbReference type="PANTHER" id="PTHR43327">
    <property type="entry name" value="STOMATIN-LIKE PROTEIN 2, MITOCHONDRIAL"/>
    <property type="match status" value="1"/>
</dbReference>
<dbReference type="Pfam" id="PF01145">
    <property type="entry name" value="Band_7"/>
    <property type="match status" value="1"/>
</dbReference>
<reference evidence="2 3" key="1">
    <citation type="submission" date="2019-01" db="EMBL/GenBank/DDBJ databases">
        <title>Nuclear Genome Assembly of the Microalgal Biofuel strain Nannochloropsis salina CCMP1776.</title>
        <authorList>
            <person name="Hovde B."/>
        </authorList>
    </citation>
    <scope>NUCLEOTIDE SEQUENCE [LARGE SCALE GENOMIC DNA]</scope>
    <source>
        <strain evidence="2 3">CCMP1776</strain>
    </source>
</reference>
<dbReference type="AlphaFoldDB" id="A0A4D9D845"/>